<reference evidence="3 4" key="2">
    <citation type="journal article" date="2020" name="Microbiol. Resour. Announc.">
        <title>Antarctic desert soil bacteria exhibit high novel natural product potential, evaluated through long-read genome sequencing and comparative genomics.</title>
        <authorList>
            <person name="Benaud N."/>
            <person name="Edwards R.J."/>
            <person name="Amos T.G."/>
            <person name="D'Agostino P.M."/>
            <person name="Gutierrez-Chavez C."/>
            <person name="Montgomery K."/>
            <person name="Nicetic I."/>
            <person name="Ferrari B.C."/>
        </authorList>
    </citation>
    <scope>NUCLEOTIDE SEQUENCE [LARGE SCALE GENOMIC DNA]</scope>
    <source>
        <strain evidence="3 4">SPB151</strain>
    </source>
</reference>
<keyword evidence="2" id="KW-0812">Transmembrane</keyword>
<feature type="transmembrane region" description="Helical" evidence="2">
    <location>
        <begin position="43"/>
        <end position="64"/>
    </location>
</feature>
<feature type="compositionally biased region" description="Basic and acidic residues" evidence="1">
    <location>
        <begin position="166"/>
        <end position="179"/>
    </location>
</feature>
<evidence type="ECO:0000256" key="2">
    <source>
        <dbReference type="SAM" id="Phobius"/>
    </source>
</evidence>
<dbReference type="EMBL" id="CP043661">
    <property type="protein sequence ID" value="QNE18252.1"/>
    <property type="molecule type" value="Genomic_DNA"/>
</dbReference>
<proteinExistence type="predicted"/>
<organism evidence="3 4">
    <name type="scientific">Kribbella qitaiheensis</name>
    <dbReference type="NCBI Taxonomy" id="1544730"/>
    <lineage>
        <taxon>Bacteria</taxon>
        <taxon>Bacillati</taxon>
        <taxon>Actinomycetota</taxon>
        <taxon>Actinomycetes</taxon>
        <taxon>Propionibacteriales</taxon>
        <taxon>Kribbellaceae</taxon>
        <taxon>Kribbella</taxon>
    </lineage>
</organism>
<name>A0A7G6WW87_9ACTN</name>
<dbReference type="KEGG" id="kqi:F1D05_10525"/>
<feature type="transmembrane region" description="Helical" evidence="2">
    <location>
        <begin position="91"/>
        <end position="111"/>
    </location>
</feature>
<feature type="transmembrane region" description="Helical" evidence="2">
    <location>
        <begin position="12"/>
        <end position="31"/>
    </location>
</feature>
<sequence>MRKTLARLYGANPLHLLALLGCFALAGYAVIHLAGEPMLVRVLIWFAASIIGHDLILFPLYALADRSLTQTWRALHRSHPERRPGVSPVNYLRLPMLGCGLLFVVFFPGIIKQGSQTYLAATGQTQQPYLGRWLLISAAMFGVSAILYAARLGNAHRHTTRSANHHNPDRAPFDHANDE</sequence>
<dbReference type="RefSeq" id="WP_185447254.1">
    <property type="nucleotide sequence ID" value="NZ_CP043661.1"/>
</dbReference>
<evidence type="ECO:0000313" key="3">
    <source>
        <dbReference type="EMBL" id="QNE18252.1"/>
    </source>
</evidence>
<evidence type="ECO:0008006" key="5">
    <source>
        <dbReference type="Google" id="ProtNLM"/>
    </source>
</evidence>
<protein>
    <recommendedName>
        <fullName evidence="5">Lipoprotein</fullName>
    </recommendedName>
</protein>
<gene>
    <name evidence="3" type="ORF">F1D05_10525</name>
</gene>
<keyword evidence="2" id="KW-1133">Transmembrane helix</keyword>
<dbReference type="PROSITE" id="PS51257">
    <property type="entry name" value="PROKAR_LIPOPROTEIN"/>
    <property type="match status" value="1"/>
</dbReference>
<dbReference type="Proteomes" id="UP000515563">
    <property type="component" value="Chromosome"/>
</dbReference>
<evidence type="ECO:0000256" key="1">
    <source>
        <dbReference type="SAM" id="MobiDB-lite"/>
    </source>
</evidence>
<evidence type="ECO:0000313" key="4">
    <source>
        <dbReference type="Proteomes" id="UP000515563"/>
    </source>
</evidence>
<keyword evidence="2" id="KW-0472">Membrane</keyword>
<accession>A0A7G6WW87</accession>
<feature type="region of interest" description="Disordered" evidence="1">
    <location>
        <begin position="159"/>
        <end position="179"/>
    </location>
</feature>
<keyword evidence="4" id="KW-1185">Reference proteome</keyword>
<feature type="transmembrane region" description="Helical" evidence="2">
    <location>
        <begin position="131"/>
        <end position="150"/>
    </location>
</feature>
<reference evidence="4" key="1">
    <citation type="submission" date="2019-09" db="EMBL/GenBank/DDBJ databases">
        <title>Antimicrobial potential of Antarctic Bacteria.</title>
        <authorList>
            <person name="Benaud N."/>
            <person name="Edwards R.J."/>
            <person name="Ferrari B.C."/>
        </authorList>
    </citation>
    <scope>NUCLEOTIDE SEQUENCE [LARGE SCALE GENOMIC DNA]</scope>
    <source>
        <strain evidence="4">SPB151</strain>
    </source>
</reference>
<dbReference type="AlphaFoldDB" id="A0A7G6WW87"/>